<sequence>MPSSSSVGCDPTGTAPLRSGSLPTYSFCLLAGLPAWISTDFNTYEQVVATREVFVHLQHICIERVRAKIAETEVKDASVRKLLIFLQQVLSGDTERANTMHGHFKELEPIRRLDIGVNAADREYFSAYTAPLQLRRASGGEEAITITTYAAVAFTILEHVHYTILKPLESVLPDGTPGEADAATLKATCSTCKLVIERGLAEWQHLQVSAPTATSSLAHPSWSRKRILYTRNM</sequence>
<reference evidence="1 2" key="1">
    <citation type="submission" date="2020-11" db="EMBL/GenBank/DDBJ databases">
        <title>Kefir isolates.</title>
        <authorList>
            <person name="Marcisauskas S."/>
            <person name="Kim Y."/>
            <person name="Blasche S."/>
        </authorList>
    </citation>
    <scope>NUCLEOTIDE SEQUENCE [LARGE SCALE GENOMIC DNA]</scope>
    <source>
        <strain evidence="1 2">KR</strain>
    </source>
</reference>
<name>A0A9P7B686_RHOMI</name>
<protein>
    <submittedName>
        <fullName evidence="1">Uncharacterized protein</fullName>
    </submittedName>
</protein>
<dbReference type="AlphaFoldDB" id="A0A9P7B686"/>
<evidence type="ECO:0000313" key="2">
    <source>
        <dbReference type="Proteomes" id="UP000777482"/>
    </source>
</evidence>
<organism evidence="1 2">
    <name type="scientific">Rhodotorula mucilaginosa</name>
    <name type="common">Yeast</name>
    <name type="synonym">Rhodotorula rubra</name>
    <dbReference type="NCBI Taxonomy" id="5537"/>
    <lineage>
        <taxon>Eukaryota</taxon>
        <taxon>Fungi</taxon>
        <taxon>Dikarya</taxon>
        <taxon>Basidiomycota</taxon>
        <taxon>Pucciniomycotina</taxon>
        <taxon>Microbotryomycetes</taxon>
        <taxon>Sporidiobolales</taxon>
        <taxon>Sporidiobolaceae</taxon>
        <taxon>Rhodotorula</taxon>
    </lineage>
</organism>
<evidence type="ECO:0000313" key="1">
    <source>
        <dbReference type="EMBL" id="KAG0661980.1"/>
    </source>
</evidence>
<proteinExistence type="predicted"/>
<dbReference type="EMBL" id="PUHQ01000030">
    <property type="protein sequence ID" value="KAG0661980.1"/>
    <property type="molecule type" value="Genomic_DNA"/>
</dbReference>
<dbReference type="Proteomes" id="UP000777482">
    <property type="component" value="Unassembled WGS sequence"/>
</dbReference>
<comment type="caution">
    <text evidence="1">The sequence shown here is derived from an EMBL/GenBank/DDBJ whole genome shotgun (WGS) entry which is preliminary data.</text>
</comment>
<keyword evidence="2" id="KW-1185">Reference proteome</keyword>
<accession>A0A9P7B686</accession>
<gene>
    <name evidence="1" type="ORF">C6P46_003685</name>
</gene>